<dbReference type="eggNOG" id="ENOG502R805">
    <property type="taxonomic scope" value="Eukaryota"/>
</dbReference>
<organism evidence="7">
    <name type="scientific">Aphanomyces invadans</name>
    <dbReference type="NCBI Taxonomy" id="157072"/>
    <lineage>
        <taxon>Eukaryota</taxon>
        <taxon>Sar</taxon>
        <taxon>Stramenopiles</taxon>
        <taxon>Oomycota</taxon>
        <taxon>Saprolegniomycetes</taxon>
        <taxon>Saprolegniales</taxon>
        <taxon>Verrucalvaceae</taxon>
        <taxon>Aphanomyces</taxon>
    </lineage>
</organism>
<evidence type="ECO:0000256" key="5">
    <source>
        <dbReference type="RuleBase" id="RU367022"/>
    </source>
</evidence>
<dbReference type="OrthoDB" id="73901at2759"/>
<keyword evidence="4 5" id="KW-0472">Membrane</keyword>
<comment type="similarity">
    <text evidence="5">Belongs to the copper transporter (Ctr) (TC 1.A.56) family. SLC31A subfamily.</text>
</comment>
<dbReference type="PANTHER" id="PTHR12483:SF27">
    <property type="entry name" value="COPPER TRANSPORT PROTEIN CTR1"/>
    <property type="match status" value="1"/>
</dbReference>
<dbReference type="PANTHER" id="PTHR12483">
    <property type="entry name" value="SOLUTE CARRIER FAMILY 31 COPPER TRANSPORTERS"/>
    <property type="match status" value="1"/>
</dbReference>
<accession>A0A024UQ45</accession>
<dbReference type="AlphaFoldDB" id="A0A024UQ45"/>
<comment type="subcellular location">
    <subcellularLocation>
        <location evidence="1 5">Membrane</location>
        <topology evidence="1 5">Multi-pass membrane protein</topology>
    </subcellularLocation>
</comment>
<evidence type="ECO:0000313" key="7">
    <source>
        <dbReference type="EMBL" id="ETW08325.1"/>
    </source>
</evidence>
<sequence>MSTMHLCLGTNAVTLWLLLAVTVTLSIAQVDHTLLIQQDLSETFCPVCNMVVQPKPNQLLRGSQVLYACKMAGHLKQLVSNPKSFVREISAISTLPAPYANSTVACPVCHDSSITHAVHLGPHGNQMIFACSEHHASTISTNPADVFIYSPSNDTSAYCQGATTMYDGFQSAFHGICPRLLFPRWVLNSEVKYGVGFLGIVLMGMLLEWWVEFQDRLQRRFVSSVGLPMSEATARDEKLYDVENSTLEDKLLPVEQRPLRRRSLPLRAKAVLATSYTGMMALAYFLMLVVMSYESGFFIAALLGVGLGFFFFRDVDTANPSSNPDPCCST</sequence>
<dbReference type="Pfam" id="PF04145">
    <property type="entry name" value="Ctr"/>
    <property type="match status" value="1"/>
</dbReference>
<keyword evidence="3 5" id="KW-1133">Transmembrane helix</keyword>
<dbReference type="RefSeq" id="XP_008862130.1">
    <property type="nucleotide sequence ID" value="XM_008863908.1"/>
</dbReference>
<keyword evidence="2 5" id="KW-0812">Transmembrane</keyword>
<reference evidence="7" key="1">
    <citation type="submission" date="2013-12" db="EMBL/GenBank/DDBJ databases">
        <title>The Genome Sequence of Aphanomyces invadans NJM9701.</title>
        <authorList>
            <consortium name="The Broad Institute Genomics Platform"/>
            <person name="Russ C."/>
            <person name="Tyler B."/>
            <person name="van West P."/>
            <person name="Dieguez-Uribeondo J."/>
            <person name="Young S.K."/>
            <person name="Zeng Q."/>
            <person name="Gargeya S."/>
            <person name="Fitzgerald M."/>
            <person name="Abouelleil A."/>
            <person name="Alvarado L."/>
            <person name="Chapman S.B."/>
            <person name="Gainer-Dewar J."/>
            <person name="Goldberg J."/>
            <person name="Griggs A."/>
            <person name="Gujja S."/>
            <person name="Hansen M."/>
            <person name="Howarth C."/>
            <person name="Imamovic A."/>
            <person name="Ireland A."/>
            <person name="Larimer J."/>
            <person name="McCowan C."/>
            <person name="Murphy C."/>
            <person name="Pearson M."/>
            <person name="Poon T.W."/>
            <person name="Priest M."/>
            <person name="Roberts A."/>
            <person name="Saif S."/>
            <person name="Shea T."/>
            <person name="Sykes S."/>
            <person name="Wortman J."/>
            <person name="Nusbaum C."/>
            <person name="Birren B."/>
        </authorList>
    </citation>
    <scope>NUCLEOTIDE SEQUENCE [LARGE SCALE GENOMIC DNA]</scope>
    <source>
        <strain evidence="7">NJM9701</strain>
    </source>
</reference>
<evidence type="ECO:0000256" key="1">
    <source>
        <dbReference type="ARBA" id="ARBA00004141"/>
    </source>
</evidence>
<feature type="transmembrane region" description="Helical" evidence="5">
    <location>
        <begin position="296"/>
        <end position="312"/>
    </location>
</feature>
<dbReference type="InterPro" id="IPR007274">
    <property type="entry name" value="Cop_transporter"/>
</dbReference>
<dbReference type="GO" id="GO:0005375">
    <property type="term" value="F:copper ion transmembrane transporter activity"/>
    <property type="evidence" value="ECO:0007669"/>
    <property type="project" value="UniProtKB-UniRule"/>
</dbReference>
<evidence type="ECO:0000256" key="2">
    <source>
        <dbReference type="ARBA" id="ARBA00022692"/>
    </source>
</evidence>
<keyword evidence="5" id="KW-0187">Copper transport</keyword>
<protein>
    <recommendedName>
        <fullName evidence="5">Copper transport protein</fullName>
    </recommendedName>
</protein>
<dbReference type="EMBL" id="KI913953">
    <property type="protein sequence ID" value="ETW08325.1"/>
    <property type="molecule type" value="Genomic_DNA"/>
</dbReference>
<keyword evidence="5" id="KW-0186">Copper</keyword>
<feature type="transmembrane region" description="Helical" evidence="5">
    <location>
        <begin position="270"/>
        <end position="290"/>
    </location>
</feature>
<keyword evidence="5" id="KW-0813">Transport</keyword>
<gene>
    <name evidence="7" type="ORF">H310_00935</name>
</gene>
<proteinExistence type="inferred from homology"/>
<dbReference type="GeneID" id="20077985"/>
<keyword evidence="6" id="KW-0732">Signal</keyword>
<feature type="transmembrane region" description="Helical" evidence="5">
    <location>
        <begin position="193"/>
        <end position="211"/>
    </location>
</feature>
<feature type="chain" id="PRO_5001535368" description="Copper transport protein" evidence="6">
    <location>
        <begin position="29"/>
        <end position="330"/>
    </location>
</feature>
<keyword evidence="5" id="KW-0406">Ion transport</keyword>
<dbReference type="VEuPathDB" id="FungiDB:H310_00935"/>
<name>A0A024UQ45_9STRA</name>
<evidence type="ECO:0000256" key="6">
    <source>
        <dbReference type="SAM" id="SignalP"/>
    </source>
</evidence>
<dbReference type="GO" id="GO:0005886">
    <property type="term" value="C:plasma membrane"/>
    <property type="evidence" value="ECO:0007669"/>
    <property type="project" value="TreeGrafter"/>
</dbReference>
<evidence type="ECO:0000256" key="3">
    <source>
        <dbReference type="ARBA" id="ARBA00022989"/>
    </source>
</evidence>
<feature type="signal peptide" evidence="6">
    <location>
        <begin position="1"/>
        <end position="28"/>
    </location>
</feature>
<evidence type="ECO:0000256" key="4">
    <source>
        <dbReference type="ARBA" id="ARBA00023136"/>
    </source>
</evidence>